<dbReference type="Proteomes" id="UP000054396">
    <property type="component" value="Unassembled WGS sequence"/>
</dbReference>
<dbReference type="Pfam" id="PF07995">
    <property type="entry name" value="GSDH"/>
    <property type="match status" value="1"/>
</dbReference>
<name>A0A0W7WPM5_9RHOB</name>
<evidence type="ECO:0000256" key="1">
    <source>
        <dbReference type="SAM" id="SignalP"/>
    </source>
</evidence>
<dbReference type="OrthoDB" id="9770043at2"/>
<accession>A0A0W7WPM5</accession>
<dbReference type="InterPro" id="IPR012938">
    <property type="entry name" value="Glc/Sorbosone_DH"/>
</dbReference>
<proteinExistence type="predicted"/>
<dbReference type="EMBL" id="LPXO01000001">
    <property type="protein sequence ID" value="KUF12539.1"/>
    <property type="molecule type" value="Genomic_DNA"/>
</dbReference>
<dbReference type="PANTHER" id="PTHR19328">
    <property type="entry name" value="HEDGEHOG-INTERACTING PROTEIN"/>
    <property type="match status" value="1"/>
</dbReference>
<evidence type="ECO:0000313" key="4">
    <source>
        <dbReference type="Proteomes" id="UP000054396"/>
    </source>
</evidence>
<dbReference type="InterPro" id="IPR011042">
    <property type="entry name" value="6-blade_b-propeller_TolB-like"/>
</dbReference>
<keyword evidence="4" id="KW-1185">Reference proteome</keyword>
<comment type="caution">
    <text evidence="3">The sequence shown here is derived from an EMBL/GenBank/DDBJ whole genome shotgun (WGS) entry which is preliminary data.</text>
</comment>
<dbReference type="AlphaFoldDB" id="A0A0W7WPM5"/>
<dbReference type="RefSeq" id="WP_058860483.1">
    <property type="nucleotide sequence ID" value="NZ_LPXO01000001.1"/>
</dbReference>
<dbReference type="SUPFAM" id="SSF50952">
    <property type="entry name" value="Soluble quinoprotein glucose dehydrogenase"/>
    <property type="match status" value="1"/>
</dbReference>
<dbReference type="Gene3D" id="2.120.10.30">
    <property type="entry name" value="TolB, C-terminal domain"/>
    <property type="match status" value="1"/>
</dbReference>
<feature type="domain" description="Glucose/Sorbosone dehydrogenase" evidence="2">
    <location>
        <begin position="66"/>
        <end position="402"/>
    </location>
</feature>
<sequence length="411" mass="44918">MQKRKLFISTATALTSLAIAPALAQSQTHEWGARSASFEPAFENQTRAPLEQSEYGFATRSLTEELEHPWAVEALPGEAGLLVTERPGRLRHVSLQGEISEPIAGLPEIFNEPAGNSTQAGLLDVKIGPNFDSDRWVYFTYAKGMGDGMSVTAAARGKLSEDMTELTEVEDIFVQTPPSPAAMHYGSRIVFDDEGHAFITTGEHFTVEERKKAQDLGTHYGKVVRVNLDGSVPEDNPFVGDEDALDEIWSYGHRNVQGAGFRADGTLFTIEHGPAGGDEVNIPEPGLNYGWPVISYGVNYDGSDVTEGIAVQDGMEQPVYYWDPVIAPGDMVFYQGDMFPEWQGDMLIGGLVAPGIVRLEWDGDRVAAEERVLTQYGRVRDIEVLEDGSFILATDYRAGELVHVTPSDGDS</sequence>
<gene>
    <name evidence="3" type="ORF">AVJ23_02085</name>
</gene>
<dbReference type="STRING" id="1685382.AVJ23_02085"/>
<dbReference type="InterPro" id="IPR011041">
    <property type="entry name" value="Quinoprot_gluc/sorb_DH_b-prop"/>
</dbReference>
<feature type="chain" id="PRO_5006936502" evidence="1">
    <location>
        <begin position="25"/>
        <end position="411"/>
    </location>
</feature>
<keyword evidence="1" id="KW-0732">Signal</keyword>
<evidence type="ECO:0000313" key="3">
    <source>
        <dbReference type="EMBL" id="KUF12539.1"/>
    </source>
</evidence>
<dbReference type="PANTHER" id="PTHR19328:SF75">
    <property type="entry name" value="ALDOSE SUGAR DEHYDROGENASE YLII"/>
    <property type="match status" value="1"/>
</dbReference>
<feature type="signal peptide" evidence="1">
    <location>
        <begin position="1"/>
        <end position="24"/>
    </location>
</feature>
<organism evidence="3 4">
    <name type="scientific">Pseudoponticoccus marisrubri</name>
    <dbReference type="NCBI Taxonomy" id="1685382"/>
    <lineage>
        <taxon>Bacteria</taxon>
        <taxon>Pseudomonadati</taxon>
        <taxon>Pseudomonadota</taxon>
        <taxon>Alphaproteobacteria</taxon>
        <taxon>Rhodobacterales</taxon>
        <taxon>Roseobacteraceae</taxon>
        <taxon>Pseudoponticoccus</taxon>
    </lineage>
</organism>
<protein>
    <submittedName>
        <fullName evidence="3">Glucose dehydrogenase</fullName>
    </submittedName>
</protein>
<reference evidence="3 4" key="1">
    <citation type="submission" date="2015-12" db="EMBL/GenBank/DDBJ databases">
        <authorList>
            <person name="Shamseldin A."/>
            <person name="Moawad H."/>
            <person name="Abd El-Rahim W.M."/>
            <person name="Sadowsky M.J."/>
        </authorList>
    </citation>
    <scope>NUCLEOTIDE SEQUENCE [LARGE SCALE GENOMIC DNA]</scope>
    <source>
        <strain evidence="3 4">SJ5A-1</strain>
    </source>
</reference>
<evidence type="ECO:0000259" key="2">
    <source>
        <dbReference type="Pfam" id="PF07995"/>
    </source>
</evidence>